<evidence type="ECO:0000256" key="1">
    <source>
        <dbReference type="ARBA" id="ARBA00006484"/>
    </source>
</evidence>
<dbReference type="PANTHER" id="PTHR42879">
    <property type="entry name" value="3-OXOACYL-(ACYL-CARRIER-PROTEIN) REDUCTASE"/>
    <property type="match status" value="1"/>
</dbReference>
<protein>
    <submittedName>
        <fullName evidence="2">Oxidoreductase</fullName>
    </submittedName>
</protein>
<comment type="caution">
    <text evidence="2">The sequence shown here is derived from an EMBL/GenBank/DDBJ whole genome shotgun (WGS) entry which is preliminary data.</text>
</comment>
<dbReference type="RefSeq" id="WP_010343921.1">
    <property type="nucleotide sequence ID" value="NZ_CP132343.1"/>
</dbReference>
<sequence>MNIDLSGKIALVTGSTAGIGFGIAKGLAAAGAEVALNGRDQARTEAAVAALKRDLPAASVRAVVGDVATAAGCDAIVAALPAVDILVNNAGIFGMQDFFETPDAEWERFLAVNVMSGVRLSRAYLQGMAEKGWGRVLFVSSESGLNIPVEMIHYGVTKTADLALSRGLAKRMAGTGVTVNAILPGPTLTEGVAAMLSEQVEQSGKPLEEVAADFVKAHRASSIIRRAATVEEVANLCVYVASPQASATTGAALRVDGGVVDTIA</sequence>
<dbReference type="EMBL" id="MDEK01000014">
    <property type="protein sequence ID" value="PPU81228.1"/>
    <property type="molecule type" value="Genomic_DNA"/>
</dbReference>
<dbReference type="PANTHER" id="PTHR42879:SF2">
    <property type="entry name" value="3-OXOACYL-[ACYL-CARRIER-PROTEIN] REDUCTASE FABG"/>
    <property type="match status" value="1"/>
</dbReference>
<dbReference type="InterPro" id="IPR050259">
    <property type="entry name" value="SDR"/>
</dbReference>
<evidence type="ECO:0000313" key="3">
    <source>
        <dbReference type="Proteomes" id="UP000247346"/>
    </source>
</evidence>
<dbReference type="PRINTS" id="PR00081">
    <property type="entry name" value="GDHRDH"/>
</dbReference>
<dbReference type="SUPFAM" id="SSF51735">
    <property type="entry name" value="NAD(P)-binding Rossmann-fold domains"/>
    <property type="match status" value="1"/>
</dbReference>
<dbReference type="Proteomes" id="UP000247346">
    <property type="component" value="Unassembled WGS sequence"/>
</dbReference>
<gene>
    <name evidence="2" type="ORF">XsacCFBP4641_15175</name>
</gene>
<dbReference type="InterPro" id="IPR020904">
    <property type="entry name" value="Sc_DH/Rdtase_CS"/>
</dbReference>
<dbReference type="InterPro" id="IPR036291">
    <property type="entry name" value="NAD(P)-bd_dom_sf"/>
</dbReference>
<dbReference type="PRINTS" id="PR00080">
    <property type="entry name" value="SDRFAMILY"/>
</dbReference>
<dbReference type="CDD" id="cd05233">
    <property type="entry name" value="SDR_c"/>
    <property type="match status" value="1"/>
</dbReference>
<organism evidence="2 3">
    <name type="scientific">Xanthomonas sacchari</name>
    <dbReference type="NCBI Taxonomy" id="56458"/>
    <lineage>
        <taxon>Bacteria</taxon>
        <taxon>Pseudomonadati</taxon>
        <taxon>Pseudomonadota</taxon>
        <taxon>Gammaproteobacteria</taxon>
        <taxon>Lysobacterales</taxon>
        <taxon>Lysobacteraceae</taxon>
        <taxon>Xanthomonas</taxon>
    </lineage>
</organism>
<reference evidence="2 3" key="1">
    <citation type="submission" date="2016-08" db="EMBL/GenBank/DDBJ databases">
        <authorList>
            <person name="Seilhamer J.J."/>
        </authorList>
    </citation>
    <scope>NUCLEOTIDE SEQUENCE [LARGE SCALE GENOMIC DNA]</scope>
    <source>
        <strain evidence="2 3">CFBP4641</strain>
    </source>
</reference>
<dbReference type="Pfam" id="PF13561">
    <property type="entry name" value="adh_short_C2"/>
    <property type="match status" value="1"/>
</dbReference>
<dbReference type="GeneID" id="93878876"/>
<dbReference type="OrthoDB" id="9793325at2"/>
<dbReference type="AlphaFoldDB" id="A0A2P5Z193"/>
<evidence type="ECO:0000313" key="2">
    <source>
        <dbReference type="EMBL" id="PPU81228.1"/>
    </source>
</evidence>
<proteinExistence type="inferred from homology"/>
<dbReference type="Gene3D" id="3.40.50.720">
    <property type="entry name" value="NAD(P)-binding Rossmann-like Domain"/>
    <property type="match status" value="1"/>
</dbReference>
<accession>A0A2P5Z193</accession>
<dbReference type="FunFam" id="3.40.50.720:FF:000084">
    <property type="entry name" value="Short-chain dehydrogenase reductase"/>
    <property type="match status" value="1"/>
</dbReference>
<name>A0A2P5Z193_9XANT</name>
<dbReference type="GO" id="GO:0032787">
    <property type="term" value="P:monocarboxylic acid metabolic process"/>
    <property type="evidence" value="ECO:0007669"/>
    <property type="project" value="UniProtKB-ARBA"/>
</dbReference>
<dbReference type="PROSITE" id="PS00061">
    <property type="entry name" value="ADH_SHORT"/>
    <property type="match status" value="1"/>
</dbReference>
<dbReference type="InterPro" id="IPR002347">
    <property type="entry name" value="SDR_fam"/>
</dbReference>
<comment type="similarity">
    <text evidence="1">Belongs to the short-chain dehydrogenases/reductases (SDR) family.</text>
</comment>